<dbReference type="Pfam" id="PF07810">
    <property type="entry name" value="TMC"/>
    <property type="match status" value="1"/>
</dbReference>
<evidence type="ECO:0000256" key="1">
    <source>
        <dbReference type="ARBA" id="ARBA00004141"/>
    </source>
</evidence>
<organism evidence="8 9">
    <name type="scientific">Denticeps clupeoides</name>
    <name type="common">denticle herring</name>
    <dbReference type="NCBI Taxonomy" id="299321"/>
    <lineage>
        <taxon>Eukaryota</taxon>
        <taxon>Metazoa</taxon>
        <taxon>Chordata</taxon>
        <taxon>Craniata</taxon>
        <taxon>Vertebrata</taxon>
        <taxon>Euteleostomi</taxon>
        <taxon>Actinopterygii</taxon>
        <taxon>Neopterygii</taxon>
        <taxon>Teleostei</taxon>
        <taxon>Clupei</taxon>
        <taxon>Clupeiformes</taxon>
        <taxon>Denticipitoidei</taxon>
        <taxon>Denticipitidae</taxon>
        <taxon>Denticeps</taxon>
    </lineage>
</organism>
<dbReference type="AlphaFoldDB" id="A0AAY4EG95"/>
<evidence type="ECO:0000256" key="4">
    <source>
        <dbReference type="ARBA" id="ARBA00022989"/>
    </source>
</evidence>
<feature type="transmembrane region" description="Helical" evidence="6">
    <location>
        <begin position="227"/>
        <end position="250"/>
    </location>
</feature>
<feature type="domain" description="TMC" evidence="7">
    <location>
        <begin position="432"/>
        <end position="542"/>
    </location>
</feature>
<evidence type="ECO:0000256" key="2">
    <source>
        <dbReference type="ARBA" id="ARBA00006510"/>
    </source>
</evidence>
<feature type="transmembrane region" description="Helical" evidence="6">
    <location>
        <begin position="545"/>
        <end position="566"/>
    </location>
</feature>
<feature type="transmembrane region" description="Helical" evidence="6">
    <location>
        <begin position="360"/>
        <end position="376"/>
    </location>
</feature>
<accession>A0AAY4EG95</accession>
<dbReference type="Ensembl" id="ENSDCDT00010066739.1">
    <property type="protein sequence ID" value="ENSDCDP00010056106.1"/>
    <property type="gene ID" value="ENSDCDG00010032062.1"/>
</dbReference>
<dbReference type="GO" id="GO:0008381">
    <property type="term" value="F:mechanosensitive monoatomic ion channel activity"/>
    <property type="evidence" value="ECO:0007669"/>
    <property type="project" value="TreeGrafter"/>
</dbReference>
<reference evidence="8" key="3">
    <citation type="submission" date="2025-09" db="UniProtKB">
        <authorList>
            <consortium name="Ensembl"/>
        </authorList>
    </citation>
    <scope>IDENTIFICATION</scope>
</reference>
<dbReference type="GO" id="GO:0005886">
    <property type="term" value="C:plasma membrane"/>
    <property type="evidence" value="ECO:0007669"/>
    <property type="project" value="InterPro"/>
</dbReference>
<evidence type="ECO:0000313" key="8">
    <source>
        <dbReference type="Ensembl" id="ENSDCDP00010056106.1"/>
    </source>
</evidence>
<dbReference type="PANTHER" id="PTHR23302:SF66">
    <property type="entry name" value="TRANSMEMBRANE CHANNEL-LIKE PROTEIN"/>
    <property type="match status" value="1"/>
</dbReference>
<reference evidence="8" key="2">
    <citation type="submission" date="2025-08" db="UniProtKB">
        <authorList>
            <consortium name="Ensembl"/>
        </authorList>
    </citation>
    <scope>IDENTIFICATION</scope>
</reference>
<feature type="transmembrane region" description="Helical" evidence="6">
    <location>
        <begin position="316"/>
        <end position="340"/>
    </location>
</feature>
<comment type="similarity">
    <text evidence="2 6">Belongs to the TMC family.</text>
</comment>
<evidence type="ECO:0000256" key="6">
    <source>
        <dbReference type="RuleBase" id="RU310713"/>
    </source>
</evidence>
<gene>
    <name evidence="8" type="primary">TMC8</name>
</gene>
<dbReference type="Proteomes" id="UP000694580">
    <property type="component" value="Chromosome 3"/>
</dbReference>
<keyword evidence="9" id="KW-1185">Reference proteome</keyword>
<proteinExistence type="inferred from homology"/>
<dbReference type="PANTHER" id="PTHR23302">
    <property type="entry name" value="TRANSMEMBRANE CHANNEL-RELATED"/>
    <property type="match status" value="1"/>
</dbReference>
<evidence type="ECO:0000256" key="5">
    <source>
        <dbReference type="ARBA" id="ARBA00023136"/>
    </source>
</evidence>
<dbReference type="InterPro" id="IPR012496">
    <property type="entry name" value="TMC_dom"/>
</dbReference>
<name>A0AAY4EG95_9TELE</name>
<keyword evidence="3 6" id="KW-0812">Transmembrane</keyword>
<sequence>MPARDGKSGCFLQQKLEMAQNEERRVQFFRLLSDESYSSDLTDDSYEYYQTEIYEQLPSTQTQNQAVLSDGQVGQRADPNVPLRALPLCIQKKRSTRELRQQQRLNIAYWESWSQSQKIFRRRLREQIAISLSGLLPWRHTLIKIEGLFGMGVKGYFTFLRYLLFLNLFHSMIIGGTIVIPSLMYRTKTISSYGLFFLDIFHRNESLIYFRFYERGSLDKSCLNTPLLFLLGIISLLIISFGMVVHRMVVGYKNTRLMGKRFNTNMSNKVFSGWDFCIQDHSAADLKHNLIRNELKMDMEEQGFHLKVSQRTVKHWACLTLLRVLVNIAVLCLLGGSFYLIYYVTTYSKPQKDHWMMDMFFNYLPPITITMANYLLPRAFCKFAAFEDYSLTTQLNLTLIRSVFLKLTSLGIYIFSLYAQHTPGSNKITDTCWEDNFGKKMLHLSVFDLLACIVNTFFVSLPLKWLVESCKESTLAKNVGKTEFMITQHVLDLVYGQTASWVGVFFSPLLPAINAVKLILIFYMKKFTVLHCCAPPSKVFRTYSSSVMFHFMLLLGLIMAVLHLSISLTSLLPGNCGPFKAKNMSSVMNDCVKSLPDLVQTSVSFVASDAFALILIMAEIVILTFFVSRGQANRKAIERLKDMLVMCSADKRFLVMQHTNKMRLQHRKWGEHLSATSGASVDSHLTHRRDLCD</sequence>
<feature type="transmembrane region" description="Helical" evidence="6">
    <location>
        <begin position="605"/>
        <end position="627"/>
    </location>
</feature>
<keyword evidence="5 6" id="KW-0472">Membrane</keyword>
<evidence type="ECO:0000256" key="3">
    <source>
        <dbReference type="ARBA" id="ARBA00022692"/>
    </source>
</evidence>
<comment type="subcellular location">
    <subcellularLocation>
        <location evidence="1 6">Membrane</location>
        <topology evidence="1 6">Multi-pass membrane protein</topology>
    </subcellularLocation>
</comment>
<dbReference type="GeneID" id="114787061"/>
<feature type="transmembrane region" description="Helical" evidence="6">
    <location>
        <begin position="501"/>
        <end position="524"/>
    </location>
</feature>
<dbReference type="InterPro" id="IPR038900">
    <property type="entry name" value="TMC"/>
</dbReference>
<reference evidence="8 9" key="1">
    <citation type="submission" date="2020-06" db="EMBL/GenBank/DDBJ databases">
        <authorList>
            <consortium name="Wellcome Sanger Institute Data Sharing"/>
        </authorList>
    </citation>
    <scope>NUCLEOTIDE SEQUENCE [LARGE SCALE GENOMIC DNA]</scope>
</reference>
<keyword evidence="4 6" id="KW-1133">Transmembrane helix</keyword>
<evidence type="ECO:0000259" key="7">
    <source>
        <dbReference type="Pfam" id="PF07810"/>
    </source>
</evidence>
<dbReference type="RefSeq" id="XP_028830641.1">
    <property type="nucleotide sequence ID" value="XM_028974808.1"/>
</dbReference>
<protein>
    <recommendedName>
        <fullName evidence="6">Transmembrane channel-like protein</fullName>
    </recommendedName>
</protein>
<feature type="transmembrane region" description="Helical" evidence="6">
    <location>
        <begin position="162"/>
        <end position="185"/>
    </location>
</feature>
<dbReference type="GeneTree" id="ENSGT01050000244894"/>
<evidence type="ECO:0000313" key="9">
    <source>
        <dbReference type="Proteomes" id="UP000694580"/>
    </source>
</evidence>